<dbReference type="PANTHER" id="PTHR30619:SF1">
    <property type="entry name" value="RECOMBINATION PROTEIN 2"/>
    <property type="match status" value="1"/>
</dbReference>
<name>A0A3E4GT65_9FIRM</name>
<dbReference type="Proteomes" id="UP000260655">
    <property type="component" value="Unassembled WGS sequence"/>
</dbReference>
<protein>
    <submittedName>
        <fullName evidence="8">DNA internalization-related competence protein ComEC/Rec2</fullName>
    </submittedName>
</protein>
<gene>
    <name evidence="8" type="ORF">DXD67_03615</name>
</gene>
<accession>A0A3E4GT65</accession>
<comment type="caution">
    <text evidence="8">The sequence shown here is derived from an EMBL/GenBank/DDBJ whole genome shotgun (WGS) entry which is preliminary data.</text>
</comment>
<keyword evidence="3 6" id="KW-0812">Transmembrane</keyword>
<feature type="transmembrane region" description="Helical" evidence="6">
    <location>
        <begin position="199"/>
        <end position="220"/>
    </location>
</feature>
<reference evidence="8 9" key="1">
    <citation type="submission" date="2018-08" db="EMBL/GenBank/DDBJ databases">
        <title>A genome reference for cultivated species of the human gut microbiota.</title>
        <authorList>
            <person name="Zou Y."/>
            <person name="Xue W."/>
            <person name="Luo G."/>
        </authorList>
    </citation>
    <scope>NUCLEOTIDE SEQUENCE [LARGE SCALE GENOMIC DNA]</scope>
    <source>
        <strain evidence="8 9">TM07-19</strain>
    </source>
</reference>
<comment type="subcellular location">
    <subcellularLocation>
        <location evidence="1">Cell membrane</location>
        <topology evidence="1">Multi-pass membrane protein</topology>
    </subcellularLocation>
</comment>
<feature type="transmembrane region" description="Helical" evidence="6">
    <location>
        <begin position="332"/>
        <end position="349"/>
    </location>
</feature>
<organism evidence="8 9">
    <name type="scientific">Coprococcus comes</name>
    <dbReference type="NCBI Taxonomy" id="410072"/>
    <lineage>
        <taxon>Bacteria</taxon>
        <taxon>Bacillati</taxon>
        <taxon>Bacillota</taxon>
        <taxon>Clostridia</taxon>
        <taxon>Lachnospirales</taxon>
        <taxon>Lachnospiraceae</taxon>
        <taxon>Coprococcus</taxon>
    </lineage>
</organism>
<dbReference type="PANTHER" id="PTHR30619">
    <property type="entry name" value="DNA INTERNALIZATION/COMPETENCE PROTEIN COMEC/REC2"/>
    <property type="match status" value="1"/>
</dbReference>
<dbReference type="Pfam" id="PF03772">
    <property type="entry name" value="Competence"/>
    <property type="match status" value="1"/>
</dbReference>
<dbReference type="AlphaFoldDB" id="A0A3E4GT65"/>
<dbReference type="SUPFAM" id="SSF56281">
    <property type="entry name" value="Metallo-hydrolase/oxidoreductase"/>
    <property type="match status" value="1"/>
</dbReference>
<feature type="domain" description="Metallo-beta-lactamase" evidence="7">
    <location>
        <begin position="491"/>
        <end position="700"/>
    </location>
</feature>
<dbReference type="NCBIfam" id="TIGR00360">
    <property type="entry name" value="ComEC_N-term"/>
    <property type="match status" value="1"/>
</dbReference>
<dbReference type="InterPro" id="IPR035681">
    <property type="entry name" value="ComA-like_MBL"/>
</dbReference>
<keyword evidence="4 6" id="KW-1133">Transmembrane helix</keyword>
<feature type="transmembrane region" description="Helical" evidence="6">
    <location>
        <begin position="458"/>
        <end position="477"/>
    </location>
</feature>
<dbReference type="EMBL" id="QSOV01000002">
    <property type="protein sequence ID" value="RGJ25619.1"/>
    <property type="molecule type" value="Genomic_DNA"/>
</dbReference>
<dbReference type="InterPro" id="IPR052159">
    <property type="entry name" value="Competence_DNA_uptake"/>
</dbReference>
<dbReference type="Pfam" id="PF00753">
    <property type="entry name" value="Lactamase_B"/>
    <property type="match status" value="1"/>
</dbReference>
<evidence type="ECO:0000256" key="3">
    <source>
        <dbReference type="ARBA" id="ARBA00022692"/>
    </source>
</evidence>
<feature type="transmembrane region" description="Helical" evidence="6">
    <location>
        <begin position="232"/>
        <end position="251"/>
    </location>
</feature>
<dbReference type="InterPro" id="IPR004797">
    <property type="entry name" value="Competence_ComEC/Rec2"/>
</dbReference>
<sequence>MDRLIKRRLGFAGILLAGLILVLYLTGGGKIFGRLGVSRCEKLWKESEEVMVEGEVYQKTRKEEKLILYLKKIQIREMGNGKAVADERLLVYLDEKGNGPEIGQRILVKGNVGFFDPAANPGNFDQKNYYKQQNIQAVLWKGKVLEKQVKKTSFREKLWQFRNRTADEICREMGKRRGGILCAVLLGDSFYTEEKVKELYRVAGIGHLLAISGLHISFLGNGLYRGLRKTGFSILQAGVVGSLLLGSYVVMTGMSVSALRAFTMFLIRMGAELTGREYDGLTALGIAEIGLLLANPLRLFTAGFQLSFAAVLGIYLIGLGNKKGRFSDSVRMSVRLWLFLLPVTLWHYYETCLYAPAWNLLVIPMASVLLFCGSAGMAVMLIPCGAGDIMQSALWKITEWILLFYEKGSDLLLELPGARWIPGRPRLWQIACYYGVLLFYLWRKRKEKKEGRQTGKQVVKQLVTAGILLILLGIPKWKRGQMELTMLDVGQGDCFFFRDGNGKNYLIDGGSSSVDAAGRYRLEPFLKFRGVKRLDYVWVTHGDVDHLNAVEELLERRKYGVEIQYLIFPEQKYWDERLIKLCNLAEEAGTKVRVMEMDTIFLSGKLKMRCLWPGEGEPSENGNENSLVLHLQYGKITMLFTGDLENTGEELLAERIKNLRKKGELPACYDLLKVGHHGSRNATGEELLEVIRPRVAFCSSGKENRYGHPHEETLERLAKWGVSLYNTKDRGAVSMYTDGREYGIQSP</sequence>
<dbReference type="GO" id="GO:0005886">
    <property type="term" value="C:plasma membrane"/>
    <property type="evidence" value="ECO:0007669"/>
    <property type="project" value="UniProtKB-SubCell"/>
</dbReference>
<evidence type="ECO:0000256" key="2">
    <source>
        <dbReference type="ARBA" id="ARBA00022475"/>
    </source>
</evidence>
<evidence type="ECO:0000313" key="9">
    <source>
        <dbReference type="Proteomes" id="UP000260655"/>
    </source>
</evidence>
<feature type="transmembrane region" description="Helical" evidence="6">
    <location>
        <begin position="299"/>
        <end position="320"/>
    </location>
</feature>
<evidence type="ECO:0000256" key="6">
    <source>
        <dbReference type="SAM" id="Phobius"/>
    </source>
</evidence>
<dbReference type="InterPro" id="IPR001279">
    <property type="entry name" value="Metallo-B-lactamas"/>
</dbReference>
<feature type="transmembrane region" description="Helical" evidence="6">
    <location>
        <begin position="361"/>
        <end position="382"/>
    </location>
</feature>
<dbReference type="GO" id="GO:0030420">
    <property type="term" value="P:establishment of competence for transformation"/>
    <property type="evidence" value="ECO:0007669"/>
    <property type="project" value="InterPro"/>
</dbReference>
<evidence type="ECO:0000259" key="7">
    <source>
        <dbReference type="SMART" id="SM00849"/>
    </source>
</evidence>
<dbReference type="CDD" id="cd07731">
    <property type="entry name" value="ComA-like_MBL-fold"/>
    <property type="match status" value="1"/>
</dbReference>
<evidence type="ECO:0000256" key="5">
    <source>
        <dbReference type="ARBA" id="ARBA00023136"/>
    </source>
</evidence>
<dbReference type="InterPro" id="IPR025405">
    <property type="entry name" value="DUF4131"/>
</dbReference>
<evidence type="ECO:0000256" key="4">
    <source>
        <dbReference type="ARBA" id="ARBA00022989"/>
    </source>
</evidence>
<evidence type="ECO:0000256" key="1">
    <source>
        <dbReference type="ARBA" id="ARBA00004651"/>
    </source>
</evidence>
<evidence type="ECO:0000313" key="8">
    <source>
        <dbReference type="EMBL" id="RGJ25619.1"/>
    </source>
</evidence>
<dbReference type="InterPro" id="IPR036866">
    <property type="entry name" value="RibonucZ/Hydroxyglut_hydro"/>
</dbReference>
<dbReference type="NCBIfam" id="TIGR00361">
    <property type="entry name" value="ComEC_Rec2"/>
    <property type="match status" value="1"/>
</dbReference>
<dbReference type="InterPro" id="IPR004477">
    <property type="entry name" value="ComEC_N"/>
</dbReference>
<keyword evidence="5 6" id="KW-0472">Membrane</keyword>
<dbReference type="Pfam" id="PF13567">
    <property type="entry name" value="DUF4131"/>
    <property type="match status" value="1"/>
</dbReference>
<dbReference type="SMART" id="SM00849">
    <property type="entry name" value="Lactamase_B"/>
    <property type="match status" value="1"/>
</dbReference>
<dbReference type="Gene3D" id="3.60.15.10">
    <property type="entry name" value="Ribonuclease Z/Hydroxyacylglutathione hydrolase-like"/>
    <property type="match status" value="1"/>
</dbReference>
<proteinExistence type="predicted"/>
<keyword evidence="2" id="KW-1003">Cell membrane</keyword>